<dbReference type="InterPro" id="IPR036312">
    <property type="entry name" value="Bifun_inhib/LTP/seed_sf"/>
</dbReference>
<dbReference type="Pfam" id="PF00234">
    <property type="entry name" value="Tryp_alpha_amyl"/>
    <property type="match status" value="1"/>
</dbReference>
<dbReference type="Proteomes" id="UP000827889">
    <property type="component" value="Chromosome 7"/>
</dbReference>
<evidence type="ECO:0000259" key="4">
    <source>
        <dbReference type="SMART" id="SM00499"/>
    </source>
</evidence>
<dbReference type="PANTHER" id="PTHR33076">
    <property type="entry name" value="NON-SPECIFIC LIPID-TRANSFER PROTEIN 2-RELATED"/>
    <property type="match status" value="1"/>
</dbReference>
<protein>
    <recommendedName>
        <fullName evidence="2">Non-specific lipid-transfer protein</fullName>
    </recommendedName>
</protein>
<dbReference type="GeneID" id="115752486"/>
<organism evidence="5 6">
    <name type="scientific">Rhodamnia argentea</name>
    <dbReference type="NCBI Taxonomy" id="178133"/>
    <lineage>
        <taxon>Eukaryota</taxon>
        <taxon>Viridiplantae</taxon>
        <taxon>Streptophyta</taxon>
        <taxon>Embryophyta</taxon>
        <taxon>Tracheophyta</taxon>
        <taxon>Spermatophyta</taxon>
        <taxon>Magnoliopsida</taxon>
        <taxon>eudicotyledons</taxon>
        <taxon>Gunneridae</taxon>
        <taxon>Pentapetalae</taxon>
        <taxon>rosids</taxon>
        <taxon>malvids</taxon>
        <taxon>Myrtales</taxon>
        <taxon>Myrtaceae</taxon>
        <taxon>Myrtoideae</taxon>
        <taxon>Myrteae</taxon>
        <taxon>Australasian group</taxon>
        <taxon>Rhodamnia</taxon>
    </lineage>
</organism>
<gene>
    <name evidence="6" type="primary">LOC115752486</name>
</gene>
<evidence type="ECO:0000256" key="3">
    <source>
        <dbReference type="SAM" id="SignalP"/>
    </source>
</evidence>
<evidence type="ECO:0000313" key="5">
    <source>
        <dbReference type="Proteomes" id="UP000827889"/>
    </source>
</evidence>
<name>A0ABM3HRC8_9MYRT</name>
<reference evidence="6" key="1">
    <citation type="submission" date="2025-08" db="UniProtKB">
        <authorList>
            <consortium name="RefSeq"/>
        </authorList>
    </citation>
    <scope>IDENTIFICATION</scope>
    <source>
        <tissue evidence="6">Leaf</tissue>
    </source>
</reference>
<dbReference type="RefSeq" id="XP_048139148.1">
    <property type="nucleotide sequence ID" value="XM_048283191.1"/>
</dbReference>
<feature type="chain" id="PRO_5045469012" description="Non-specific lipid-transfer protein" evidence="3">
    <location>
        <begin position="25"/>
        <end position="115"/>
    </location>
</feature>
<evidence type="ECO:0000256" key="2">
    <source>
        <dbReference type="RuleBase" id="RU000628"/>
    </source>
</evidence>
<dbReference type="CDD" id="cd01960">
    <property type="entry name" value="nsLTP1"/>
    <property type="match status" value="1"/>
</dbReference>
<dbReference type="InterPro" id="IPR016140">
    <property type="entry name" value="Bifunc_inhib/LTP/seed_store"/>
</dbReference>
<feature type="signal peptide" evidence="3">
    <location>
        <begin position="1"/>
        <end position="24"/>
    </location>
</feature>
<dbReference type="Gene3D" id="1.10.110.10">
    <property type="entry name" value="Plant lipid-transfer and hydrophobic proteins"/>
    <property type="match status" value="1"/>
</dbReference>
<sequence length="115" mass="11556">MKGAALALVAMAVVIALMANQAEGITCSQVNKSLGPCASYLTKGGDPGPACCNGVRGLKSSTPYPADRRAACVCIKQLASQAHNIKADAAAALPGKCGVSIGVPIRADVDCNRIS</sequence>
<dbReference type="SMART" id="SM00499">
    <property type="entry name" value="AAI"/>
    <property type="match status" value="1"/>
</dbReference>
<comment type="function">
    <text evidence="2">Plant non-specific lipid-transfer proteins transfer phospholipids as well as galactolipids across membranes. May play a role in wax or cutin deposition in the cell walls of expanding epidermal cells and certain secretory tissues.</text>
</comment>
<feature type="domain" description="Bifunctional inhibitor/plant lipid transfer protein/seed storage helical" evidence="4">
    <location>
        <begin position="27"/>
        <end position="111"/>
    </location>
</feature>
<comment type="similarity">
    <text evidence="1 2">Belongs to the plant LTP family.</text>
</comment>
<evidence type="ECO:0000256" key="1">
    <source>
        <dbReference type="ARBA" id="ARBA00009748"/>
    </source>
</evidence>
<dbReference type="PRINTS" id="PR00382">
    <property type="entry name" value="LIPIDTRNSFER"/>
</dbReference>
<evidence type="ECO:0000313" key="6">
    <source>
        <dbReference type="RefSeq" id="XP_048139148.1"/>
    </source>
</evidence>
<proteinExistence type="inferred from homology"/>
<accession>A0ABM3HRC8</accession>
<dbReference type="SUPFAM" id="SSF47699">
    <property type="entry name" value="Bifunctional inhibitor/lipid-transfer protein/seed storage 2S albumin"/>
    <property type="match status" value="1"/>
</dbReference>
<keyword evidence="2" id="KW-0446">Lipid-binding</keyword>
<keyword evidence="3" id="KW-0732">Signal</keyword>
<keyword evidence="5" id="KW-1185">Reference proteome</keyword>
<keyword evidence="2" id="KW-0813">Transport</keyword>
<dbReference type="InterPro" id="IPR000528">
    <property type="entry name" value="Plant_nsLTP"/>
</dbReference>
<dbReference type="PROSITE" id="PS00597">
    <property type="entry name" value="PLANT_LTP"/>
    <property type="match status" value="1"/>
</dbReference>